<dbReference type="STRING" id="1798475.A2837_02615"/>
<organism evidence="2 3">
    <name type="scientific">Candidatus Kaiserbacteria bacterium RIFCSPHIGHO2_01_FULL_46_22</name>
    <dbReference type="NCBI Taxonomy" id="1798475"/>
    <lineage>
        <taxon>Bacteria</taxon>
        <taxon>Candidatus Kaiseribacteriota</taxon>
    </lineage>
</organism>
<keyword evidence="1" id="KW-0472">Membrane</keyword>
<evidence type="ECO:0000313" key="3">
    <source>
        <dbReference type="Proteomes" id="UP000176322"/>
    </source>
</evidence>
<evidence type="ECO:0008006" key="4">
    <source>
        <dbReference type="Google" id="ProtNLM"/>
    </source>
</evidence>
<dbReference type="GO" id="GO:0006974">
    <property type="term" value="P:DNA damage response"/>
    <property type="evidence" value="ECO:0007669"/>
    <property type="project" value="TreeGrafter"/>
</dbReference>
<dbReference type="InterPro" id="IPR052022">
    <property type="entry name" value="26kDa_periplasmic_antigen"/>
</dbReference>
<dbReference type="Gene3D" id="3.30.110.170">
    <property type="entry name" value="Protein of unknown function (DUF541), domain 1"/>
    <property type="match status" value="1"/>
</dbReference>
<feature type="transmembrane region" description="Helical" evidence="1">
    <location>
        <begin position="12"/>
        <end position="31"/>
    </location>
</feature>
<proteinExistence type="predicted"/>
<accession>A0A1F6BWR2</accession>
<keyword evidence="1" id="KW-0812">Transmembrane</keyword>
<sequence length="266" mass="29251">MDTNQPFLSLWYVRVLLVVALIGVVLSLSAYTKLTLREAKYGQYGMTSINVRGEGEVNATPDIGSFSFSVTAEGPDAATAQNDSAEKINAILSFLKESGVEEKDIKNRDYYLNPKYRYDTVVCASGMYCPPSDPVIDGYEVTQTIEVKVRDLDKAGDLITGAGERGATNLSQLQFTIDDESNLKAEARTAAIADAKEKAEKLADDLGVEIVRTMGYYEEESYPTPYYDYGMGGDAMMAREEKATSPDLPMGENTIRSIVNITYEIQ</sequence>
<dbReference type="Pfam" id="PF04402">
    <property type="entry name" value="SIMPL"/>
    <property type="match status" value="1"/>
</dbReference>
<reference evidence="2 3" key="1">
    <citation type="journal article" date="2016" name="Nat. Commun.">
        <title>Thousands of microbial genomes shed light on interconnected biogeochemical processes in an aquifer system.</title>
        <authorList>
            <person name="Anantharaman K."/>
            <person name="Brown C.T."/>
            <person name="Hug L.A."/>
            <person name="Sharon I."/>
            <person name="Castelle C.J."/>
            <person name="Probst A.J."/>
            <person name="Thomas B.C."/>
            <person name="Singh A."/>
            <person name="Wilkins M.J."/>
            <person name="Karaoz U."/>
            <person name="Brodie E.L."/>
            <person name="Williams K.H."/>
            <person name="Hubbard S.S."/>
            <person name="Banfield J.F."/>
        </authorList>
    </citation>
    <scope>NUCLEOTIDE SEQUENCE [LARGE SCALE GENOMIC DNA]</scope>
</reference>
<name>A0A1F6BWR2_9BACT</name>
<dbReference type="InterPro" id="IPR007497">
    <property type="entry name" value="SIMPL/DUF541"/>
</dbReference>
<evidence type="ECO:0000256" key="1">
    <source>
        <dbReference type="SAM" id="Phobius"/>
    </source>
</evidence>
<dbReference type="PANTHER" id="PTHR34387">
    <property type="entry name" value="SLR1258 PROTEIN"/>
    <property type="match status" value="1"/>
</dbReference>
<dbReference type="EMBL" id="MFKO01000008">
    <property type="protein sequence ID" value="OGG41384.1"/>
    <property type="molecule type" value="Genomic_DNA"/>
</dbReference>
<keyword evidence="1" id="KW-1133">Transmembrane helix</keyword>
<dbReference type="Gene3D" id="3.30.70.2970">
    <property type="entry name" value="Protein of unknown function (DUF541), domain 2"/>
    <property type="match status" value="1"/>
</dbReference>
<dbReference type="Proteomes" id="UP000176322">
    <property type="component" value="Unassembled WGS sequence"/>
</dbReference>
<protein>
    <recommendedName>
        <fullName evidence="4">SIMPL domain-containing protein</fullName>
    </recommendedName>
</protein>
<dbReference type="PANTHER" id="PTHR34387:SF2">
    <property type="entry name" value="SLR1258 PROTEIN"/>
    <property type="match status" value="1"/>
</dbReference>
<dbReference type="AlphaFoldDB" id="A0A1F6BWR2"/>
<gene>
    <name evidence="2" type="ORF">A2837_02615</name>
</gene>
<comment type="caution">
    <text evidence="2">The sequence shown here is derived from an EMBL/GenBank/DDBJ whole genome shotgun (WGS) entry which is preliminary data.</text>
</comment>
<evidence type="ECO:0000313" key="2">
    <source>
        <dbReference type="EMBL" id="OGG41384.1"/>
    </source>
</evidence>